<dbReference type="InterPro" id="IPR001763">
    <property type="entry name" value="Rhodanese-like_dom"/>
</dbReference>
<evidence type="ECO:0000259" key="5">
    <source>
        <dbReference type="PROSITE" id="PS50056"/>
    </source>
</evidence>
<dbReference type="Pfam" id="PF00581">
    <property type="entry name" value="Rhodanese"/>
    <property type="match status" value="1"/>
</dbReference>
<proteinExistence type="inferred from homology"/>
<keyword evidence="8" id="KW-1185">Reference proteome</keyword>
<protein>
    <recommendedName>
        <fullName evidence="2">protein-tyrosine-phosphatase</fullName>
        <ecNumber evidence="2">3.1.3.48</ecNumber>
    </recommendedName>
</protein>
<dbReference type="SUPFAM" id="SSF52799">
    <property type="entry name" value="(Phosphotyrosine protein) phosphatases II"/>
    <property type="match status" value="1"/>
</dbReference>
<dbReference type="InterPro" id="IPR036873">
    <property type="entry name" value="Rhodanese-like_dom_sf"/>
</dbReference>
<feature type="compositionally biased region" description="Basic and acidic residues" evidence="3">
    <location>
        <begin position="125"/>
        <end position="139"/>
    </location>
</feature>
<dbReference type="CDD" id="cd18533">
    <property type="entry name" value="PTP_fungal"/>
    <property type="match status" value="1"/>
</dbReference>
<dbReference type="PROSITE" id="PS50206">
    <property type="entry name" value="RHODANESE_3"/>
    <property type="match status" value="1"/>
</dbReference>
<evidence type="ECO:0000256" key="1">
    <source>
        <dbReference type="ARBA" id="ARBA00009649"/>
    </source>
</evidence>
<comment type="similarity">
    <text evidence="1">Belongs to the protein-tyrosine phosphatase family. Non-receptor class subfamily.</text>
</comment>
<evidence type="ECO:0000313" key="8">
    <source>
        <dbReference type="Proteomes" id="UP001201262"/>
    </source>
</evidence>
<dbReference type="FunFam" id="3.90.190.10:FF:000142">
    <property type="entry name" value="Protein tyrosine phosphatase (Pyp1), putative"/>
    <property type="match status" value="1"/>
</dbReference>
<feature type="region of interest" description="Disordered" evidence="3">
    <location>
        <begin position="601"/>
        <end position="631"/>
    </location>
</feature>
<feature type="compositionally biased region" description="Polar residues" evidence="3">
    <location>
        <begin position="163"/>
        <end position="192"/>
    </location>
</feature>
<dbReference type="AlphaFoldDB" id="A0AAD4KGA2"/>
<dbReference type="SMART" id="SM00194">
    <property type="entry name" value="PTPc"/>
    <property type="match status" value="1"/>
</dbReference>
<feature type="compositionally biased region" description="Polar residues" evidence="3">
    <location>
        <begin position="605"/>
        <end position="623"/>
    </location>
</feature>
<dbReference type="PROSITE" id="PS50056">
    <property type="entry name" value="TYR_PHOSPHATASE_2"/>
    <property type="match status" value="1"/>
</dbReference>
<comment type="caution">
    <text evidence="7">The sequence shown here is derived from an EMBL/GenBank/DDBJ whole genome shotgun (WGS) entry which is preliminary data.</text>
</comment>
<dbReference type="SUPFAM" id="SSF52821">
    <property type="entry name" value="Rhodanese/Cell cycle control phosphatase"/>
    <property type="match status" value="1"/>
</dbReference>
<dbReference type="PROSITE" id="PS50055">
    <property type="entry name" value="TYR_PHOSPHATASE_PTP"/>
    <property type="match status" value="1"/>
</dbReference>
<feature type="region of interest" description="Disordered" evidence="3">
    <location>
        <begin position="119"/>
        <end position="214"/>
    </location>
</feature>
<dbReference type="InterPro" id="IPR003595">
    <property type="entry name" value="Tyr_Pase_cat"/>
</dbReference>
<dbReference type="PANTHER" id="PTHR19134">
    <property type="entry name" value="RECEPTOR-TYPE TYROSINE-PROTEIN PHOSPHATASE"/>
    <property type="match status" value="1"/>
</dbReference>
<reference evidence="7" key="1">
    <citation type="submission" date="2021-12" db="EMBL/GenBank/DDBJ databases">
        <title>Convergent genome expansion in fungi linked to evolution of root-endophyte symbiosis.</title>
        <authorList>
            <consortium name="DOE Joint Genome Institute"/>
            <person name="Ke Y.-H."/>
            <person name="Bonito G."/>
            <person name="Liao H.-L."/>
            <person name="Looney B."/>
            <person name="Rojas-Flechas A."/>
            <person name="Nash J."/>
            <person name="Hameed K."/>
            <person name="Schadt C."/>
            <person name="Martin F."/>
            <person name="Crous P.W."/>
            <person name="Miettinen O."/>
            <person name="Magnuson J.K."/>
            <person name="Labbe J."/>
            <person name="Jacobson D."/>
            <person name="Doktycz M.J."/>
            <person name="Veneault-Fourrey C."/>
            <person name="Kuo A."/>
            <person name="Mondo S."/>
            <person name="Calhoun S."/>
            <person name="Riley R."/>
            <person name="Ohm R."/>
            <person name="LaButti K."/>
            <person name="Andreopoulos B."/>
            <person name="Pangilinan J."/>
            <person name="Nolan M."/>
            <person name="Tritt A."/>
            <person name="Clum A."/>
            <person name="Lipzen A."/>
            <person name="Daum C."/>
            <person name="Barry K."/>
            <person name="Grigoriev I.V."/>
            <person name="Vilgalys R."/>
        </authorList>
    </citation>
    <scope>NUCLEOTIDE SEQUENCE</scope>
    <source>
        <strain evidence="7">PMI_201</strain>
    </source>
</reference>
<feature type="domain" description="Tyrosine specific protein phosphatases" evidence="5">
    <location>
        <begin position="681"/>
        <end position="789"/>
    </location>
</feature>
<gene>
    <name evidence="7" type="ORF">BGW36DRAFT_306404</name>
</gene>
<dbReference type="InterPro" id="IPR050348">
    <property type="entry name" value="Protein-Tyr_Phosphatase"/>
</dbReference>
<dbReference type="CDD" id="cd01446">
    <property type="entry name" value="DSP_MapKP"/>
    <property type="match status" value="1"/>
</dbReference>
<dbReference type="InterPro" id="IPR000387">
    <property type="entry name" value="Tyr_Pase_dom"/>
</dbReference>
<dbReference type="PANTHER" id="PTHR19134:SF561">
    <property type="entry name" value="PROTEIN TYROSINE PHOSPHATASE 36E, ISOFORM A"/>
    <property type="match status" value="1"/>
</dbReference>
<name>A0AAD4KGA2_9EURO</name>
<evidence type="ECO:0000256" key="2">
    <source>
        <dbReference type="ARBA" id="ARBA00013064"/>
    </source>
</evidence>
<dbReference type="PRINTS" id="PR00700">
    <property type="entry name" value="PRTYPHPHTASE"/>
</dbReference>
<evidence type="ECO:0000313" key="7">
    <source>
        <dbReference type="EMBL" id="KAH8690971.1"/>
    </source>
</evidence>
<dbReference type="SMART" id="SM00404">
    <property type="entry name" value="PTPc_motif"/>
    <property type="match status" value="1"/>
</dbReference>
<dbReference type="EMBL" id="JAJTJA010000013">
    <property type="protein sequence ID" value="KAH8690971.1"/>
    <property type="molecule type" value="Genomic_DNA"/>
</dbReference>
<dbReference type="GeneID" id="70242433"/>
<evidence type="ECO:0000259" key="6">
    <source>
        <dbReference type="PROSITE" id="PS50206"/>
    </source>
</evidence>
<dbReference type="InterPro" id="IPR000242">
    <property type="entry name" value="PTP_cat"/>
</dbReference>
<evidence type="ECO:0000256" key="3">
    <source>
        <dbReference type="SAM" id="MobiDB-lite"/>
    </source>
</evidence>
<dbReference type="PROSITE" id="PS00383">
    <property type="entry name" value="TYR_PHOSPHATASE_1"/>
    <property type="match status" value="1"/>
</dbReference>
<dbReference type="GO" id="GO:0004725">
    <property type="term" value="F:protein tyrosine phosphatase activity"/>
    <property type="evidence" value="ECO:0007669"/>
    <property type="project" value="UniProtKB-EC"/>
</dbReference>
<sequence>MPSPFLYPGYSSEVGFASSTSPNYFGIVVDNSSNPPGSSPGPYTKKNWDALAQASSSLPSPRQQAVSPNMSQKRLFELAGSNHATRDHHVDYYQEPVAQNMNSRADASSKRSLPQDAGFFSSIQTDRRQGDIDTHRNEMDIDPSNFSPRRAESNKISNPAVKIQSSLNLPISYSPDTYQSGSDSSQPNTNALHENPKLSLPIDSARTSSIKGSPRRAETLPISLGQENANFISAHDCAELLQTAPDQTLLLDVRPYPQFSRSNIMDSLNLCIPTTLLKRPSFNTLKLKDTFISELEKRKFSSWKTCTHIIVYDSNTEHPRDTVPLINVLKKFKAEGWHGEGGMLRGGFAAFTALFPNLIREQRPNGEKPPSKQPRSMSLSLPSVAPIVGGCSLPDTSAAQPFFNNIRQNMDLLGGVGQMPVKLPDSLTSARTKQLPLWLRKASASEDQGHDVSQKFLKIEERELHRMREALTSNADYKQHSSTKFRVAGIEKGSKNRYNDIYPFDHSRVRLEGIPSGHCDYINANYVKAELSNKSYIATQAPVPATFEDFWRVVWGQDVRVIVALTAEVERGQIKCHPYWESGDYGPFKVKILGERRVSMDSKTTKSPAIQDTPSQQPSTSYLKSREGDLHSPSDESPFILVRHFAFSHSSYPFKPIREITQLQYSYWPDFGTTSQPNHLLKLIEQCNKITRMSSGLSLNSDDIQPPGQRPILVHCSAGCGRTGTFCTVDSVLDMLKQQRQGQSSNTASAGTDTNKDWVHNDTIDLVAKTVEDFRTQRPSMVQNLSQFVLCYESILEWIVANTGEELIS</sequence>
<dbReference type="Proteomes" id="UP001201262">
    <property type="component" value="Unassembled WGS sequence"/>
</dbReference>
<dbReference type="InterPro" id="IPR016130">
    <property type="entry name" value="Tyr_Pase_AS"/>
</dbReference>
<dbReference type="Gene3D" id="3.90.190.10">
    <property type="entry name" value="Protein tyrosine phosphatase superfamily"/>
    <property type="match status" value="1"/>
</dbReference>
<dbReference type="RefSeq" id="XP_046067167.1">
    <property type="nucleotide sequence ID" value="XM_046212146.1"/>
</dbReference>
<dbReference type="Pfam" id="PF00102">
    <property type="entry name" value="Y_phosphatase"/>
    <property type="match status" value="1"/>
</dbReference>
<feature type="domain" description="Rhodanese" evidence="6">
    <location>
        <begin position="244"/>
        <end position="360"/>
    </location>
</feature>
<accession>A0AAD4KGA2</accession>
<feature type="domain" description="Tyrosine-protein phosphatase" evidence="4">
    <location>
        <begin position="495"/>
        <end position="798"/>
    </location>
</feature>
<dbReference type="Gene3D" id="3.40.250.10">
    <property type="entry name" value="Rhodanese-like domain"/>
    <property type="match status" value="1"/>
</dbReference>
<evidence type="ECO:0000259" key="4">
    <source>
        <dbReference type="PROSITE" id="PS50055"/>
    </source>
</evidence>
<organism evidence="7 8">
    <name type="scientific">Talaromyces proteolyticus</name>
    <dbReference type="NCBI Taxonomy" id="1131652"/>
    <lineage>
        <taxon>Eukaryota</taxon>
        <taxon>Fungi</taxon>
        <taxon>Dikarya</taxon>
        <taxon>Ascomycota</taxon>
        <taxon>Pezizomycotina</taxon>
        <taxon>Eurotiomycetes</taxon>
        <taxon>Eurotiomycetidae</taxon>
        <taxon>Eurotiales</taxon>
        <taxon>Trichocomaceae</taxon>
        <taxon>Talaromyces</taxon>
        <taxon>Talaromyces sect. Bacilispori</taxon>
    </lineage>
</organism>
<dbReference type="InterPro" id="IPR029021">
    <property type="entry name" value="Prot-tyrosine_phosphatase-like"/>
</dbReference>
<dbReference type="EC" id="3.1.3.48" evidence="2"/>